<dbReference type="Gene3D" id="3.40.50.300">
    <property type="entry name" value="P-loop containing nucleotide triphosphate hydrolases"/>
    <property type="match status" value="1"/>
</dbReference>
<dbReference type="Pfam" id="PF17289">
    <property type="entry name" value="Terminase_6C"/>
    <property type="match status" value="1"/>
</dbReference>
<dbReference type="Gene3D" id="3.30.420.240">
    <property type="match status" value="1"/>
</dbReference>
<feature type="domain" description="Terminase large subunit gp17-like C-terminal" evidence="2">
    <location>
        <begin position="250"/>
        <end position="393"/>
    </location>
</feature>
<keyword evidence="1" id="KW-1188">Viral release from host cell</keyword>
<reference evidence="4" key="1">
    <citation type="journal article" date="2019" name="Int. J. Syst. Evol. Microbiol.">
        <title>The Global Catalogue of Microorganisms (GCM) 10K type strain sequencing project: providing services to taxonomists for standard genome sequencing and annotation.</title>
        <authorList>
            <consortium name="The Broad Institute Genomics Platform"/>
            <consortium name="The Broad Institute Genome Sequencing Center for Infectious Disease"/>
            <person name="Wu L."/>
            <person name="Ma J."/>
        </authorList>
    </citation>
    <scope>NUCLEOTIDE SEQUENCE [LARGE SCALE GENOMIC DNA]</scope>
    <source>
        <strain evidence="4">JCM 17917</strain>
    </source>
</reference>
<dbReference type="Proteomes" id="UP001501844">
    <property type="component" value="Unassembled WGS sequence"/>
</dbReference>
<evidence type="ECO:0000313" key="3">
    <source>
        <dbReference type="EMBL" id="GAA4299515.1"/>
    </source>
</evidence>
<proteinExistence type="predicted"/>
<gene>
    <name evidence="3" type="ORF">GCM10023183_08840</name>
</gene>
<evidence type="ECO:0000259" key="2">
    <source>
        <dbReference type="Pfam" id="PF17289"/>
    </source>
</evidence>
<dbReference type="EMBL" id="BAABGX010000001">
    <property type="protein sequence ID" value="GAA4299515.1"/>
    <property type="molecule type" value="Genomic_DNA"/>
</dbReference>
<evidence type="ECO:0000313" key="4">
    <source>
        <dbReference type="Proteomes" id="UP001501844"/>
    </source>
</evidence>
<protein>
    <submittedName>
        <fullName evidence="3">Terminase family protein</fullName>
    </submittedName>
</protein>
<name>A0ABP8FB31_9BACT</name>
<comment type="caution">
    <text evidence="3">The sequence shown here is derived from an EMBL/GenBank/DDBJ whole genome shotgun (WGS) entry which is preliminary data.</text>
</comment>
<accession>A0ABP8FB31</accession>
<keyword evidence="4" id="KW-1185">Reference proteome</keyword>
<evidence type="ECO:0000256" key="1">
    <source>
        <dbReference type="ARBA" id="ARBA00022612"/>
    </source>
</evidence>
<dbReference type="Pfam" id="PF03237">
    <property type="entry name" value="Terminase_6N"/>
    <property type="match status" value="1"/>
</dbReference>
<sequence length="407" mass="45349">MQLSETEAALLLYDWEGLWARDKQLLPEGIWDTWLILAGRGFGKTRTGAETVRVWKEDNPIIHLVGPTASDARDVMVEGESGILNISPPNDRPVYEPSKRRLTWSNGAKAIIFSADEPDRLRGPQCHKAWADELAAWRYDDAWDQLQFGLRLGDNPQCIVTTTPRPTLLVRELAKNPNTHITKGTTYENKANLAAKFFTTVISKYEGTRLGRQELNAEILEDIEGALWKMSLLDRNRVTSLPPFKRVVVAIDPAVTSNKDSDETGIIVAGLGYDNLAYVLDDLSGTYSPNVMAGTAIKAYNEHQADRVVAEVNNGGDMVEAILRNIDKSISYKSVHASRGKVTRAEPVVALYEQGRVKHYGNLAKLETQMTTWNAGEGEKSPDRVDALVWALTDLMLTNQQQKVFTI</sequence>
<dbReference type="InterPro" id="IPR035421">
    <property type="entry name" value="Terminase_6C"/>
</dbReference>
<organism evidence="3 4">
    <name type="scientific">Nibribacter koreensis</name>
    <dbReference type="NCBI Taxonomy" id="1084519"/>
    <lineage>
        <taxon>Bacteria</taxon>
        <taxon>Pseudomonadati</taxon>
        <taxon>Bacteroidota</taxon>
        <taxon>Cytophagia</taxon>
        <taxon>Cytophagales</taxon>
        <taxon>Hymenobacteraceae</taxon>
        <taxon>Nibribacter</taxon>
    </lineage>
</organism>
<dbReference type="InterPro" id="IPR027417">
    <property type="entry name" value="P-loop_NTPase"/>
</dbReference>